<dbReference type="GO" id="GO:0033290">
    <property type="term" value="C:eukaryotic 48S preinitiation complex"/>
    <property type="evidence" value="ECO:0007669"/>
    <property type="project" value="UniProtKB-UniRule"/>
</dbReference>
<comment type="subunit">
    <text evidence="7">Component of the eukaryotic translation initiation factor 3 (eIF-3) complex.</text>
</comment>
<evidence type="ECO:0000256" key="3">
    <source>
        <dbReference type="ARBA" id="ARBA00022574"/>
    </source>
</evidence>
<dbReference type="GO" id="GO:0071541">
    <property type="term" value="C:eukaryotic translation initiation factor 3 complex, eIF3m"/>
    <property type="evidence" value="ECO:0007669"/>
    <property type="project" value="EnsemblFungi"/>
</dbReference>
<evidence type="ECO:0000256" key="7">
    <source>
        <dbReference type="HAMAP-Rule" id="MF_03008"/>
    </source>
</evidence>
<feature type="repeat" description="WD" evidence="8">
    <location>
        <begin position="284"/>
        <end position="314"/>
    </location>
</feature>
<feature type="repeat" description="WD" evidence="8">
    <location>
        <begin position="6"/>
        <end position="47"/>
    </location>
</feature>
<proteinExistence type="inferred from homology"/>
<organism evidence="9 10">
    <name type="scientific">Sugiyamaella lignohabitans</name>
    <dbReference type="NCBI Taxonomy" id="796027"/>
    <lineage>
        <taxon>Eukaryota</taxon>
        <taxon>Fungi</taxon>
        <taxon>Dikarya</taxon>
        <taxon>Ascomycota</taxon>
        <taxon>Saccharomycotina</taxon>
        <taxon>Dipodascomycetes</taxon>
        <taxon>Dipodascales</taxon>
        <taxon>Trichomonascaceae</taxon>
        <taxon>Sugiyamaella</taxon>
    </lineage>
</organism>
<comment type="function">
    <text evidence="7">Component of the eukaryotic translation initiation factor 3 (eIF-3) complex, which is involved in protein synthesis of a specialized repertoire of mRNAs and, together with other initiation factors, stimulates binding of mRNA and methionyl-tRNAi to the 40S ribosome. The eIF-3 complex specifically targets and initiates translation of a subset of mRNAs involved in cell proliferation.</text>
</comment>
<evidence type="ECO:0000256" key="1">
    <source>
        <dbReference type="ARBA" id="ARBA00022490"/>
    </source>
</evidence>
<comment type="similarity">
    <text evidence="7">Belongs to the eIF-3 subunit I family.</text>
</comment>
<feature type="repeat" description="WD" evidence="8">
    <location>
        <begin position="48"/>
        <end position="89"/>
    </location>
</feature>
<evidence type="ECO:0000256" key="2">
    <source>
        <dbReference type="ARBA" id="ARBA00022540"/>
    </source>
</evidence>
<dbReference type="KEGG" id="slb:AWJ20_5043"/>
<dbReference type="GO" id="GO:0001732">
    <property type="term" value="P:formation of cytoplasmic translation initiation complex"/>
    <property type="evidence" value="ECO:0007669"/>
    <property type="project" value="UniProtKB-UniRule"/>
</dbReference>
<dbReference type="InterPro" id="IPR019775">
    <property type="entry name" value="WD40_repeat_CS"/>
</dbReference>
<keyword evidence="5 7" id="KW-0648">Protein biosynthesis</keyword>
<comment type="similarity">
    <text evidence="6">Belongs to the WD repeat STRAP family.</text>
</comment>
<evidence type="ECO:0000313" key="10">
    <source>
        <dbReference type="Proteomes" id="UP000189580"/>
    </source>
</evidence>
<dbReference type="GO" id="GO:0034399">
    <property type="term" value="C:nuclear periphery"/>
    <property type="evidence" value="ECO:0007669"/>
    <property type="project" value="EnsemblFungi"/>
</dbReference>
<accession>A0A161HLB9</accession>
<dbReference type="GO" id="GO:0016282">
    <property type="term" value="C:eukaryotic 43S preinitiation complex"/>
    <property type="evidence" value="ECO:0007669"/>
    <property type="project" value="UniProtKB-UniRule"/>
</dbReference>
<evidence type="ECO:0000256" key="6">
    <source>
        <dbReference type="ARBA" id="ARBA00038394"/>
    </source>
</evidence>
<dbReference type="GO" id="GO:0003743">
    <property type="term" value="F:translation initiation factor activity"/>
    <property type="evidence" value="ECO:0007669"/>
    <property type="project" value="UniProtKB-UniRule"/>
</dbReference>
<dbReference type="SUPFAM" id="SSF50978">
    <property type="entry name" value="WD40 repeat-like"/>
    <property type="match status" value="1"/>
</dbReference>
<keyword evidence="2 7" id="KW-0396">Initiation factor</keyword>
<gene>
    <name evidence="7 9" type="primary">TIF34</name>
    <name evidence="9" type="ORF">AWJ20_5043</name>
</gene>
<keyword evidence="1 7" id="KW-0963">Cytoplasm</keyword>
<protein>
    <recommendedName>
        <fullName evidence="7">Eukaryotic translation initiation factor 3 subunit I</fullName>
        <shortName evidence="7">eIF3i</shortName>
    </recommendedName>
    <alternativeName>
        <fullName evidence="7">Eukaryotic translation initiation factor 3 39 kDa subunit homolog</fullName>
        <shortName evidence="7">eIF-3 39 kDa subunit homolog</shortName>
    </alternativeName>
</protein>
<dbReference type="GO" id="GO:0071540">
    <property type="term" value="C:eukaryotic translation initiation factor 3 complex, eIF3e"/>
    <property type="evidence" value="ECO:0007669"/>
    <property type="project" value="EnsemblFungi"/>
</dbReference>
<dbReference type="GeneID" id="30037242"/>
<dbReference type="FunFam" id="2.130.10.10:FF:000127">
    <property type="entry name" value="Eukaryotic translation initiation factor 3 subunit I"/>
    <property type="match status" value="1"/>
</dbReference>
<dbReference type="InterPro" id="IPR027525">
    <property type="entry name" value="eIF3i"/>
</dbReference>
<dbReference type="PANTHER" id="PTHR19877:SF1">
    <property type="entry name" value="EUKARYOTIC TRANSLATION INITIATION FACTOR 3 SUBUNIT I"/>
    <property type="match status" value="1"/>
</dbReference>
<name>A0A161HLB9_9ASCO</name>
<feature type="repeat" description="WD" evidence="8">
    <location>
        <begin position="187"/>
        <end position="228"/>
    </location>
</feature>
<dbReference type="OrthoDB" id="24966at2759"/>
<dbReference type="AlphaFoldDB" id="A0A161HLB9"/>
<dbReference type="RefSeq" id="XP_018736564.1">
    <property type="nucleotide sequence ID" value="XM_018882159.1"/>
</dbReference>
<comment type="subcellular location">
    <subcellularLocation>
        <location evidence="7">Cytoplasm</location>
    </subcellularLocation>
</comment>
<dbReference type="PROSITE" id="PS50294">
    <property type="entry name" value="WD_REPEATS_REGION"/>
    <property type="match status" value="2"/>
</dbReference>
<dbReference type="PROSITE" id="PS00678">
    <property type="entry name" value="WD_REPEATS_1"/>
    <property type="match status" value="1"/>
</dbReference>
<keyword evidence="3 8" id="KW-0853">WD repeat</keyword>
<dbReference type="InterPro" id="IPR015943">
    <property type="entry name" value="WD40/YVTN_repeat-like_dom_sf"/>
</dbReference>
<evidence type="ECO:0000256" key="8">
    <source>
        <dbReference type="PROSITE-ProRule" id="PRU00221"/>
    </source>
</evidence>
<keyword evidence="4" id="KW-0677">Repeat</keyword>
<evidence type="ECO:0000256" key="5">
    <source>
        <dbReference type="ARBA" id="ARBA00022917"/>
    </source>
</evidence>
<dbReference type="Pfam" id="PF24805">
    <property type="entry name" value="EIF3I"/>
    <property type="match status" value="1"/>
</dbReference>
<dbReference type="Gene3D" id="2.130.10.10">
    <property type="entry name" value="YVTN repeat-like/Quinoprotein amine dehydrogenase"/>
    <property type="match status" value="1"/>
</dbReference>
<dbReference type="SMART" id="SM00320">
    <property type="entry name" value="WD40"/>
    <property type="match status" value="6"/>
</dbReference>
<keyword evidence="10" id="KW-1185">Reference proteome</keyword>
<dbReference type="InterPro" id="IPR036322">
    <property type="entry name" value="WD40_repeat_dom_sf"/>
</dbReference>
<dbReference type="PANTHER" id="PTHR19877">
    <property type="entry name" value="EUKARYOTIC TRANSLATION INITIATION FACTOR 3 SUBUNIT I"/>
    <property type="match status" value="1"/>
</dbReference>
<evidence type="ECO:0000313" key="9">
    <source>
        <dbReference type="EMBL" id="ANB14087.1"/>
    </source>
</evidence>
<dbReference type="HAMAP" id="MF_03008">
    <property type="entry name" value="eIF3i"/>
    <property type="match status" value="1"/>
</dbReference>
<dbReference type="GO" id="GO:0003723">
    <property type="term" value="F:RNA binding"/>
    <property type="evidence" value="ECO:0007669"/>
    <property type="project" value="TreeGrafter"/>
</dbReference>
<reference evidence="9 10" key="1">
    <citation type="submission" date="2016-02" db="EMBL/GenBank/DDBJ databases">
        <title>Complete genome sequence and transcriptome regulation of the pentose utilising yeast Sugiyamaella lignohabitans.</title>
        <authorList>
            <person name="Bellasio M."/>
            <person name="Peymann A."/>
            <person name="Valli M."/>
            <person name="Sipitzky M."/>
            <person name="Graf A."/>
            <person name="Sauer M."/>
            <person name="Marx H."/>
            <person name="Mattanovich D."/>
        </authorList>
    </citation>
    <scope>NUCLEOTIDE SEQUENCE [LARGE SCALE GENOMIC DNA]</scope>
    <source>
        <strain evidence="9 10">CBS 10342</strain>
    </source>
</reference>
<sequence>MRPIVVKGHSRPLTQLKFNREGDLLFSTARDQVASVWFSHNGERLGTFSGHGGAIFSIDVDPTTTVAITGAADSSIRLWDVKTGQNTYKWDTKATARYVQFSPDAKQFLAVTEEHMGQKGSIALYNVSIEDQASQEPEPTFVIRYAEGQTKFTTAAWTYDGKHIVAGHSNGEVSKYDVATGELVSSVTAHEGVITDLQMSPDRTYFITSSKDKTGKLIRVDDLEILRVYVTETPMNSAAITPIKDFIVIGGGQEARDVTTTAAREGKFESRFYHKLFEDEVGRVKGHFGPINTIVIHPKGTGYASGGEDGFVRIHHFDKSYFDFMYEVERR</sequence>
<dbReference type="EMBL" id="CP014502">
    <property type="protein sequence ID" value="ANB14087.1"/>
    <property type="molecule type" value="Genomic_DNA"/>
</dbReference>
<dbReference type="PROSITE" id="PS50082">
    <property type="entry name" value="WD_REPEATS_2"/>
    <property type="match status" value="4"/>
</dbReference>
<dbReference type="InterPro" id="IPR001680">
    <property type="entry name" value="WD40_rpt"/>
</dbReference>
<dbReference type="Proteomes" id="UP000189580">
    <property type="component" value="Chromosome d"/>
</dbReference>
<evidence type="ECO:0000256" key="4">
    <source>
        <dbReference type="ARBA" id="ARBA00022737"/>
    </source>
</evidence>